<feature type="non-terminal residue" evidence="1">
    <location>
        <position position="173"/>
    </location>
</feature>
<name>F8P0K4_SERL9</name>
<gene>
    <name evidence="1" type="ORF">SERLADRAFT_471001</name>
</gene>
<evidence type="ECO:0000313" key="1">
    <source>
        <dbReference type="EMBL" id="EGO22688.1"/>
    </source>
</evidence>
<accession>F8P0K4</accession>
<dbReference type="GeneID" id="18819858"/>
<reference evidence="1" key="1">
    <citation type="submission" date="2011-04" db="EMBL/GenBank/DDBJ databases">
        <title>Evolution of plant cell wall degrading machinery underlies the functional diversity of forest fungi.</title>
        <authorList>
            <consortium name="US DOE Joint Genome Institute (JGI-PGF)"/>
            <person name="Eastwood D.C."/>
            <person name="Floudas D."/>
            <person name="Binder M."/>
            <person name="Majcherczyk A."/>
            <person name="Schneider P."/>
            <person name="Aerts A."/>
            <person name="Asiegbu F.O."/>
            <person name="Baker S.E."/>
            <person name="Barry K."/>
            <person name="Bendiksby M."/>
            <person name="Blumentritt M."/>
            <person name="Coutinho P.M."/>
            <person name="Cullen D."/>
            <person name="Cullen D."/>
            <person name="Gathman A."/>
            <person name="Goodell B."/>
            <person name="Henrissat B."/>
            <person name="Ihrmark K."/>
            <person name="Kauserud H."/>
            <person name="Kohler A."/>
            <person name="LaButti K."/>
            <person name="Lapidus A."/>
            <person name="Lavin J.L."/>
            <person name="Lee Y.-H."/>
            <person name="Lindquist E."/>
            <person name="Lilly W."/>
            <person name="Lucas S."/>
            <person name="Morin E."/>
            <person name="Murat C."/>
            <person name="Oguiza J.A."/>
            <person name="Park J."/>
            <person name="Pisabarro A.G."/>
            <person name="Riley R."/>
            <person name="Rosling A."/>
            <person name="Salamov A."/>
            <person name="Schmidt O."/>
            <person name="Schmutz J."/>
            <person name="Skrede I."/>
            <person name="Stenlid J."/>
            <person name="Wiebenga A."/>
            <person name="Xie X."/>
            <person name="Kues U."/>
            <person name="Hibbett D.S."/>
            <person name="Hoffmeister D."/>
            <person name="Hogberg N."/>
            <person name="Martin F."/>
            <person name="Grigoriev I.V."/>
            <person name="Watkinson S.C."/>
        </authorList>
    </citation>
    <scope>NUCLEOTIDE SEQUENCE</scope>
    <source>
        <strain evidence="1">S7.9</strain>
    </source>
</reference>
<organism>
    <name type="scientific">Serpula lacrymans var. lacrymans (strain S7.9)</name>
    <name type="common">Dry rot fungus</name>
    <dbReference type="NCBI Taxonomy" id="578457"/>
    <lineage>
        <taxon>Eukaryota</taxon>
        <taxon>Fungi</taxon>
        <taxon>Dikarya</taxon>
        <taxon>Basidiomycota</taxon>
        <taxon>Agaricomycotina</taxon>
        <taxon>Agaricomycetes</taxon>
        <taxon>Agaricomycetidae</taxon>
        <taxon>Boletales</taxon>
        <taxon>Coniophorineae</taxon>
        <taxon>Serpulaceae</taxon>
        <taxon>Serpula</taxon>
    </lineage>
</organism>
<protein>
    <submittedName>
        <fullName evidence="1">Uncharacterized protein</fullName>
    </submittedName>
</protein>
<dbReference type="KEGG" id="sla:SERLADRAFT_471001"/>
<dbReference type="AlphaFoldDB" id="F8P0K4"/>
<dbReference type="RefSeq" id="XP_007319928.1">
    <property type="nucleotide sequence ID" value="XM_007319866.1"/>
</dbReference>
<dbReference type="EMBL" id="GL945436">
    <property type="protein sequence ID" value="EGO22688.1"/>
    <property type="molecule type" value="Genomic_DNA"/>
</dbReference>
<sequence length="173" mass="19656">MVQDRKLCSCYQCKKYTCVDHDGDNKEGQMLISSTWSRHQIKHQQWLSKQHAKNEKNTQVKILASTIASDKPNNHSIPVRQQDHETENPSAIIIETGLIGTNSQADSLESDRQSSTARAMKLISSTNSKLDRRHRSFSHKLVKLHFGEPRLLPRHAPKLPNVAANEAFILHES</sequence>
<dbReference type="HOGENOM" id="CLU_1551372_0_0_1"/>
<proteinExistence type="predicted"/>
<dbReference type="Proteomes" id="UP000008064">
    <property type="component" value="Unassembled WGS sequence"/>
</dbReference>